<evidence type="ECO:0000313" key="3">
    <source>
        <dbReference type="EMBL" id="HGH62242.1"/>
    </source>
</evidence>
<dbReference type="SUPFAM" id="SSF49785">
    <property type="entry name" value="Galactose-binding domain-like"/>
    <property type="match status" value="1"/>
</dbReference>
<keyword evidence="1" id="KW-0812">Transmembrane</keyword>
<sequence>MAYYAGGELMTENEIPQSGSSEPASGGKKKGAVLRTLKKLGRALWFLCRKSAYVVFVIAAVVILMIALDKAAEIALWKSPMSYVYPDNLQMTKKDLTKPVSQYDYDLNPRVCLIYNQDKGNRYEYANNAGFRDPRDIPLAKPDDEFRIFLTGGSTAFGLGAAGQAAAITNHYYLEHRETIAYLLEKILNATAPIPGKTIRVYNTAVWGYAYQHLLLRYVAKLRQYKPDMVVSLDGANEIHPVSIPERDWNYFDQGQFHGILKEILAYTPDGLGAYMTLWLKNNTFLMAFIWRGLDPFFSMETGLRMHQGEALAPDPTGKVLGMTPEQRSKMVTDNVSTVVRVVEDYHAVLENDGIPHIFALQPMLYSSKKPRHEMEQKVAQLDEHRQYYDVPTDGIYEYICERIRDSARQKPYSIIDFSHYFDDTSQWVFTDWCHVTAGANYLMAKEYANVIKQYFFNKPLTDGDLIDSKDSFFAMPATGANIVYAPEPMDWQHVPQNMLRGYPGPASYTSKEVGPEGKLEVVLDLNATYKLSRLRLVWNDESSVPAEWAVDISLDGNEWTVWVEGGNKDLDNYSWWPGYEYFGSAPVQARFVRYRPVKTENRSIGLRSWNVYR</sequence>
<keyword evidence="1" id="KW-1133">Transmembrane helix</keyword>
<evidence type="ECO:0000256" key="1">
    <source>
        <dbReference type="SAM" id="Phobius"/>
    </source>
</evidence>
<dbReference type="AlphaFoldDB" id="A0A7C4ATS4"/>
<feature type="domain" description="F5/8 type C" evidence="2">
    <location>
        <begin position="494"/>
        <end position="608"/>
    </location>
</feature>
<accession>A0A7C4ATS4</accession>
<evidence type="ECO:0000259" key="2">
    <source>
        <dbReference type="Pfam" id="PF00754"/>
    </source>
</evidence>
<organism evidence="3">
    <name type="scientific">Desulfomonile tiedjei</name>
    <dbReference type="NCBI Taxonomy" id="2358"/>
    <lineage>
        <taxon>Bacteria</taxon>
        <taxon>Pseudomonadati</taxon>
        <taxon>Thermodesulfobacteriota</taxon>
        <taxon>Desulfomonilia</taxon>
        <taxon>Desulfomonilales</taxon>
        <taxon>Desulfomonilaceae</taxon>
        <taxon>Desulfomonile</taxon>
    </lineage>
</organism>
<feature type="transmembrane region" description="Helical" evidence="1">
    <location>
        <begin position="44"/>
        <end position="68"/>
    </location>
</feature>
<dbReference type="Gene3D" id="2.60.120.260">
    <property type="entry name" value="Galactose-binding domain-like"/>
    <property type="match status" value="1"/>
</dbReference>
<dbReference type="EMBL" id="DTGT01000431">
    <property type="protein sequence ID" value="HGH62242.1"/>
    <property type="molecule type" value="Genomic_DNA"/>
</dbReference>
<dbReference type="InterPro" id="IPR000421">
    <property type="entry name" value="FA58C"/>
</dbReference>
<dbReference type="InterPro" id="IPR008979">
    <property type="entry name" value="Galactose-bd-like_sf"/>
</dbReference>
<reference evidence="3" key="1">
    <citation type="journal article" date="2020" name="mSystems">
        <title>Genome- and Community-Level Interaction Insights into Carbon Utilization and Element Cycling Functions of Hydrothermarchaeota in Hydrothermal Sediment.</title>
        <authorList>
            <person name="Zhou Z."/>
            <person name="Liu Y."/>
            <person name="Xu W."/>
            <person name="Pan J."/>
            <person name="Luo Z.H."/>
            <person name="Li M."/>
        </authorList>
    </citation>
    <scope>NUCLEOTIDE SEQUENCE [LARGE SCALE GENOMIC DNA]</scope>
    <source>
        <strain evidence="3">SpSt-769</strain>
    </source>
</reference>
<dbReference type="Gene3D" id="3.40.50.1110">
    <property type="entry name" value="SGNH hydrolase"/>
    <property type="match status" value="1"/>
</dbReference>
<dbReference type="InterPro" id="IPR036514">
    <property type="entry name" value="SGNH_hydro_sf"/>
</dbReference>
<dbReference type="SUPFAM" id="SSF52266">
    <property type="entry name" value="SGNH hydrolase"/>
    <property type="match status" value="1"/>
</dbReference>
<proteinExistence type="predicted"/>
<protein>
    <submittedName>
        <fullName evidence="3">Discoidin domain-containing protein</fullName>
    </submittedName>
</protein>
<keyword evidence="1" id="KW-0472">Membrane</keyword>
<dbReference type="Pfam" id="PF00754">
    <property type="entry name" value="F5_F8_type_C"/>
    <property type="match status" value="1"/>
</dbReference>
<gene>
    <name evidence="3" type="ORF">ENV54_13210</name>
</gene>
<dbReference type="GO" id="GO:0016788">
    <property type="term" value="F:hydrolase activity, acting on ester bonds"/>
    <property type="evidence" value="ECO:0007669"/>
    <property type="project" value="UniProtKB-ARBA"/>
</dbReference>
<comment type="caution">
    <text evidence="3">The sequence shown here is derived from an EMBL/GenBank/DDBJ whole genome shotgun (WGS) entry which is preliminary data.</text>
</comment>
<name>A0A7C4ATS4_9BACT</name>